<sequence>MQPMAGETLPRAPLAMVWLMACLDRDDRGIIQRGRYFRVEQIPSAASQVRGSRQDDLVNFLILACSRLQHQCRTV</sequence>
<dbReference type="Proteomes" id="UP000809789">
    <property type="component" value="Unassembled WGS sequence"/>
</dbReference>
<comment type="caution">
    <text evidence="1">The sequence shown here is derived from an EMBL/GenBank/DDBJ whole genome shotgun (WGS) entry which is preliminary data.</text>
</comment>
<proteinExistence type="predicted"/>
<organism evidence="1 2">
    <name type="scientific">Elsinoe batatas</name>
    <dbReference type="NCBI Taxonomy" id="2601811"/>
    <lineage>
        <taxon>Eukaryota</taxon>
        <taxon>Fungi</taxon>
        <taxon>Dikarya</taxon>
        <taxon>Ascomycota</taxon>
        <taxon>Pezizomycotina</taxon>
        <taxon>Dothideomycetes</taxon>
        <taxon>Dothideomycetidae</taxon>
        <taxon>Myriangiales</taxon>
        <taxon>Elsinoaceae</taxon>
        <taxon>Elsinoe</taxon>
    </lineage>
</organism>
<name>A0A8K0L5W3_9PEZI</name>
<protein>
    <submittedName>
        <fullName evidence="1">Uncharacterized protein</fullName>
    </submittedName>
</protein>
<evidence type="ECO:0000313" key="1">
    <source>
        <dbReference type="EMBL" id="KAG8629064.1"/>
    </source>
</evidence>
<dbReference type="EMBL" id="JAESVG020000003">
    <property type="protein sequence ID" value="KAG8629064.1"/>
    <property type="molecule type" value="Genomic_DNA"/>
</dbReference>
<accession>A0A8K0L5W3</accession>
<gene>
    <name evidence="1" type="ORF">KVT40_002929</name>
</gene>
<dbReference type="OrthoDB" id="10400106at2759"/>
<evidence type="ECO:0000313" key="2">
    <source>
        <dbReference type="Proteomes" id="UP000809789"/>
    </source>
</evidence>
<keyword evidence="2" id="KW-1185">Reference proteome</keyword>
<reference evidence="1" key="1">
    <citation type="submission" date="2021-07" db="EMBL/GenBank/DDBJ databases">
        <title>Elsinoe batatas strain:CRI-CJ2 Genome sequencing and assembly.</title>
        <authorList>
            <person name="Huang L."/>
        </authorList>
    </citation>
    <scope>NUCLEOTIDE SEQUENCE</scope>
    <source>
        <strain evidence="1">CRI-CJ2</strain>
    </source>
</reference>
<dbReference type="AlphaFoldDB" id="A0A8K0L5W3"/>